<feature type="compositionally biased region" description="Polar residues" evidence="1">
    <location>
        <begin position="17"/>
        <end position="28"/>
    </location>
</feature>
<gene>
    <name evidence="2" type="ORF">BN2614_LOCUS1</name>
</gene>
<organism evidence="2 3">
    <name type="scientific">Gulo gulo</name>
    <name type="common">Wolverine</name>
    <name type="synonym">Gluton</name>
    <dbReference type="NCBI Taxonomy" id="48420"/>
    <lineage>
        <taxon>Eukaryota</taxon>
        <taxon>Metazoa</taxon>
        <taxon>Chordata</taxon>
        <taxon>Craniata</taxon>
        <taxon>Vertebrata</taxon>
        <taxon>Euteleostomi</taxon>
        <taxon>Mammalia</taxon>
        <taxon>Eutheria</taxon>
        <taxon>Laurasiatheria</taxon>
        <taxon>Carnivora</taxon>
        <taxon>Caniformia</taxon>
        <taxon>Musteloidea</taxon>
        <taxon>Mustelidae</taxon>
        <taxon>Guloninae</taxon>
        <taxon>Gulo</taxon>
    </lineage>
</organism>
<feature type="compositionally biased region" description="Basic and acidic residues" evidence="1">
    <location>
        <begin position="1"/>
        <end position="16"/>
    </location>
</feature>
<reference evidence="2 3" key="1">
    <citation type="submission" date="2018-10" db="EMBL/GenBank/DDBJ databases">
        <authorList>
            <person name="Ekblom R."/>
            <person name="Jareborg N."/>
        </authorList>
    </citation>
    <scope>NUCLEOTIDE SEQUENCE [LARGE SCALE GENOMIC DNA]</scope>
    <source>
        <tissue evidence="2">Muscle</tissue>
    </source>
</reference>
<sequence>MKNGAEEEQKGSHRNQENLGKSTSSNVRLKTNKRFQAYFINSEQTHTSLKANKNSAECWMKKLKRVEITVQKRMSLTQHRLYHSNQELPLCKLVISQLKSLQRLVLFNEQHYSKTR</sequence>
<protein>
    <submittedName>
        <fullName evidence="2">Uncharacterized protein</fullName>
    </submittedName>
</protein>
<dbReference type="Proteomes" id="UP000269945">
    <property type="component" value="Unassembled WGS sequence"/>
</dbReference>
<dbReference type="AlphaFoldDB" id="A0A9X9LP07"/>
<proteinExistence type="predicted"/>
<evidence type="ECO:0000256" key="1">
    <source>
        <dbReference type="SAM" id="MobiDB-lite"/>
    </source>
</evidence>
<keyword evidence="3" id="KW-1185">Reference proteome</keyword>
<name>A0A9X9LP07_GULGU</name>
<evidence type="ECO:0000313" key="2">
    <source>
        <dbReference type="EMBL" id="VCW77845.1"/>
    </source>
</evidence>
<evidence type="ECO:0000313" key="3">
    <source>
        <dbReference type="Proteomes" id="UP000269945"/>
    </source>
</evidence>
<accession>A0A9X9LP07</accession>
<dbReference type="EMBL" id="CYRY02009455">
    <property type="protein sequence ID" value="VCW77845.1"/>
    <property type="molecule type" value="Genomic_DNA"/>
</dbReference>
<feature type="region of interest" description="Disordered" evidence="1">
    <location>
        <begin position="1"/>
        <end position="28"/>
    </location>
</feature>
<comment type="caution">
    <text evidence="2">The sequence shown here is derived from an EMBL/GenBank/DDBJ whole genome shotgun (WGS) entry which is preliminary data.</text>
</comment>